<evidence type="ECO:0000313" key="1">
    <source>
        <dbReference type="EMBL" id="EFK96908.1"/>
    </source>
</evidence>
<dbReference type="InterPro" id="IPR029058">
    <property type="entry name" value="AB_hydrolase_fold"/>
</dbReference>
<dbReference type="Gene3D" id="3.40.50.1820">
    <property type="entry name" value="alpha/beta hydrolase"/>
    <property type="match status" value="1"/>
</dbReference>
<protein>
    <recommendedName>
        <fullName evidence="2">Peptidase S9 prolyl oligopeptidase catalytic domain-containing protein</fullName>
    </recommendedName>
</protein>
<dbReference type="AlphaFoldDB" id="D9PHQ9"/>
<accession>D9PHQ9</accession>
<reference evidence="1" key="1">
    <citation type="submission" date="2010-07" db="EMBL/GenBank/DDBJ databases">
        <authorList>
            <consortium name="CONSOLIDER consortium CSD2007-00005"/>
            <person name="Guazzaroni M.-E."/>
            <person name="Richter M."/>
            <person name="Garcia-Salamanca A."/>
            <person name="Yarza P."/>
            <person name="Ferrer M."/>
        </authorList>
    </citation>
    <scope>NUCLEOTIDE SEQUENCE</scope>
</reference>
<gene>
    <name evidence="1" type="ORF">LDC_1061</name>
</gene>
<dbReference type="SUPFAM" id="SSF53474">
    <property type="entry name" value="alpha/beta-Hydrolases"/>
    <property type="match status" value="1"/>
</dbReference>
<evidence type="ECO:0008006" key="2">
    <source>
        <dbReference type="Google" id="ProtNLM"/>
    </source>
</evidence>
<sequence length="57" mass="6629">MQGFLVTPPRFNRKKKYPAILEIHGGPQTQYGFTFYHEMLFLASRGYVVFYTNPRGG</sequence>
<name>D9PHQ9_9ZZZZ</name>
<organism evidence="1">
    <name type="scientific">sediment metagenome</name>
    <dbReference type="NCBI Taxonomy" id="749907"/>
    <lineage>
        <taxon>unclassified sequences</taxon>
        <taxon>metagenomes</taxon>
        <taxon>ecological metagenomes</taxon>
    </lineage>
</organism>
<proteinExistence type="predicted"/>
<dbReference type="EMBL" id="ADZX01000388">
    <property type="protein sequence ID" value="EFK96908.1"/>
    <property type="molecule type" value="Genomic_DNA"/>
</dbReference>
<reference evidence="1" key="2">
    <citation type="journal article" date="2011" name="Microb. Ecol.">
        <title>Taxonomic and Functional Metagenomic Profiling of the Microbial Community in the Anoxic Sediment of a Sub-saline Shallow Lake (Laguna de Carrizo, Central Spain).</title>
        <authorList>
            <person name="Ferrer M."/>
            <person name="Guazzaroni M.E."/>
            <person name="Richter M."/>
            <person name="Garcia-Salamanca A."/>
            <person name="Yarza P."/>
            <person name="Suarez-Suarez A."/>
            <person name="Solano J."/>
            <person name="Alcaide M."/>
            <person name="van Dillewijn P."/>
            <person name="Molina-Henares M.A."/>
            <person name="Lopez-Cortes N."/>
            <person name="Al-Ramahi Y."/>
            <person name="Guerrero C."/>
            <person name="Acosta A."/>
            <person name="de Eugenio L.I."/>
            <person name="Martinez V."/>
            <person name="Marques S."/>
            <person name="Rojo F."/>
            <person name="Santero E."/>
            <person name="Genilloud O."/>
            <person name="Perez-Perez J."/>
            <person name="Rossello-Mora R."/>
            <person name="Ramos J.L."/>
        </authorList>
    </citation>
    <scope>NUCLEOTIDE SEQUENCE</scope>
</reference>
<feature type="non-terminal residue" evidence="1">
    <location>
        <position position="57"/>
    </location>
</feature>
<comment type="caution">
    <text evidence="1">The sequence shown here is derived from an EMBL/GenBank/DDBJ whole genome shotgun (WGS) entry which is preliminary data.</text>
</comment>